<feature type="region of interest" description="Disordered" evidence="1">
    <location>
        <begin position="485"/>
        <end position="504"/>
    </location>
</feature>
<organism evidence="2 3">
    <name type="scientific">Trichoderma ghanense</name>
    <dbReference type="NCBI Taxonomy" id="65468"/>
    <lineage>
        <taxon>Eukaryota</taxon>
        <taxon>Fungi</taxon>
        <taxon>Dikarya</taxon>
        <taxon>Ascomycota</taxon>
        <taxon>Pezizomycotina</taxon>
        <taxon>Sordariomycetes</taxon>
        <taxon>Hypocreomycetidae</taxon>
        <taxon>Hypocreales</taxon>
        <taxon>Hypocreaceae</taxon>
        <taxon>Trichoderma</taxon>
    </lineage>
</organism>
<proteinExistence type="predicted"/>
<evidence type="ECO:0008006" key="4">
    <source>
        <dbReference type="Google" id="ProtNLM"/>
    </source>
</evidence>
<dbReference type="GeneID" id="300572274"/>
<dbReference type="SUPFAM" id="SSF53167">
    <property type="entry name" value="Purine and uridine phosphorylases"/>
    <property type="match status" value="1"/>
</dbReference>
<feature type="compositionally biased region" description="Polar residues" evidence="1">
    <location>
        <begin position="370"/>
        <end position="385"/>
    </location>
</feature>
<comment type="caution">
    <text evidence="2">The sequence shown here is derived from an EMBL/GenBank/DDBJ whole genome shotgun (WGS) entry which is preliminary data.</text>
</comment>
<dbReference type="Gene3D" id="3.40.50.1580">
    <property type="entry name" value="Nucleoside phosphorylase domain"/>
    <property type="match status" value="1"/>
</dbReference>
<dbReference type="InterPro" id="IPR035994">
    <property type="entry name" value="Nucleoside_phosphorylase_sf"/>
</dbReference>
<evidence type="ECO:0000313" key="2">
    <source>
        <dbReference type="EMBL" id="TFB06752.1"/>
    </source>
</evidence>
<dbReference type="Proteomes" id="UP001642720">
    <property type="component" value="Unassembled WGS sequence"/>
</dbReference>
<sequence length="628" mass="69347">MASPSSTKRSFKEYTIGWICALALEAAAATAMLDEEHQRPPDFAQPRQDTNVYTWGNIGVHNVVIASLPAGEYGTTSASNVATTLLMSFPEVRFGLMVGIGAGVPRPDRDIRLGDVVISEPKGTSGGVVQYDFVKAIQSVVEALRGRKLQRIGMLNRPPTVLLNAVSALKKQHEMRRYTRIPEFLQDMVERFPGMGQRRPGNPAYVYQEAQNDRLFEDSYGHAGDGNCASICDLSRVKQRSPRHSNDPEIHYGVIASGNTLVKDAKTRELLALQTGEDCICFEMEAAGLMNTFPCLVIRGICDYADSHKNDMWQRYAAATAAACAKELFRHIPMQELTSSRPAHEVLRQSAESFETAAGSTPILQPPSLPATTVAQQSPTSQQSGPDLGSLIAQVAALNCRIQDLKATDFAGALGFSQPVTPPATPRSQSWPSEVHHLRDEVRKLDSQITDIEKLLKGFSTRAPPAILPYTTNLLVADKQSSTALGQPPITANQRAGRSRPSTGSVGVFSRASLDESFARDPVKFRRIIEQFFKGHWPRFASDWGASRLKRIEKEVMQPLAIQYSIRYRDNYAWVDEGLPLNERLRAFIVSLDNAADPKSLSWKVYNQSILSLGMVCEDYLGYGVFRR</sequence>
<protein>
    <recommendedName>
        <fullName evidence="4">Nucleoside phosphorylase domain-containing protein</fullName>
    </recommendedName>
</protein>
<dbReference type="RefSeq" id="XP_073562953.1">
    <property type="nucleotide sequence ID" value="XM_073697824.1"/>
</dbReference>
<feature type="region of interest" description="Disordered" evidence="1">
    <location>
        <begin position="349"/>
        <end position="387"/>
    </location>
</feature>
<feature type="compositionally biased region" description="Polar residues" evidence="1">
    <location>
        <begin position="350"/>
        <end position="363"/>
    </location>
</feature>
<evidence type="ECO:0000256" key="1">
    <source>
        <dbReference type="SAM" id="MobiDB-lite"/>
    </source>
</evidence>
<dbReference type="InterPro" id="IPR053137">
    <property type="entry name" value="NLR-like"/>
</dbReference>
<reference evidence="2 3" key="1">
    <citation type="submission" date="2018-01" db="EMBL/GenBank/DDBJ databases">
        <title>Genome characterization of the sugarcane-associated fungus Trichoderma ghanense CCMA-1212 and their application in lignocelulose bioconversion.</title>
        <authorList>
            <person name="Steindorff A.S."/>
            <person name="Mendes T.D."/>
            <person name="Vilela E.S.D."/>
            <person name="Rodrigues D.S."/>
            <person name="Formighieri E.F."/>
            <person name="Melo I.S."/>
            <person name="Favaro L.C.L."/>
        </authorList>
    </citation>
    <scope>NUCLEOTIDE SEQUENCE [LARGE SCALE GENOMIC DNA]</scope>
    <source>
        <strain evidence="2 3">CCMA-1212</strain>
    </source>
</reference>
<dbReference type="PANTHER" id="PTHR46082:SF11">
    <property type="entry name" value="AAA+ ATPASE DOMAIN-CONTAINING PROTEIN-RELATED"/>
    <property type="match status" value="1"/>
</dbReference>
<keyword evidence="3" id="KW-1185">Reference proteome</keyword>
<name>A0ABY2HGU1_9HYPO</name>
<accession>A0ABY2HGU1</accession>
<dbReference type="EMBL" id="PPTA01000001">
    <property type="protein sequence ID" value="TFB06752.1"/>
    <property type="molecule type" value="Genomic_DNA"/>
</dbReference>
<dbReference type="PANTHER" id="PTHR46082">
    <property type="entry name" value="ATP/GTP-BINDING PROTEIN-RELATED"/>
    <property type="match status" value="1"/>
</dbReference>
<evidence type="ECO:0000313" key="3">
    <source>
        <dbReference type="Proteomes" id="UP001642720"/>
    </source>
</evidence>
<gene>
    <name evidence="2" type="ORF">CCMA1212_000353</name>
</gene>